<feature type="compositionally biased region" description="Low complexity" evidence="9">
    <location>
        <begin position="455"/>
        <end position="468"/>
    </location>
</feature>
<dbReference type="Proteomes" id="UP001396334">
    <property type="component" value="Unassembled WGS sequence"/>
</dbReference>
<feature type="region of interest" description="Disordered" evidence="9">
    <location>
        <begin position="503"/>
        <end position="532"/>
    </location>
</feature>
<evidence type="ECO:0000256" key="9">
    <source>
        <dbReference type="SAM" id="MobiDB-lite"/>
    </source>
</evidence>
<dbReference type="Pfam" id="PF07526">
    <property type="entry name" value="POX"/>
    <property type="match status" value="1"/>
</dbReference>
<keyword evidence="12" id="KW-1185">Reference proteome</keyword>
<dbReference type="InterPro" id="IPR050224">
    <property type="entry name" value="TALE_homeobox"/>
</dbReference>
<evidence type="ECO:0000256" key="7">
    <source>
        <dbReference type="ARBA" id="ARBA00023242"/>
    </source>
</evidence>
<evidence type="ECO:0000259" key="10">
    <source>
        <dbReference type="PROSITE" id="PS50071"/>
    </source>
</evidence>
<sequence>MKGDIKRCRGILHQIPVQYNSNMNPTNSMYQGYHHAATGIFGLSNGFELRDGGFESSPPLEEEDSNVLPVYETSGMLSEMFDVPSGIVAVAAAANASTELLERALPPNYQGHMPVGESKSDFNHQQLPSSNAGSAAAMQLPQPRSPSSSASLQGVLESQGLSLSLSSSFPHLEVKDGEFLYCNQPHVGLGSSTGMVTVLRNSKYVKDAQELLEEFCSVGRGQLKKNKFGRNKTNPCSNPGGSSSLTKDVPHLSSADRIEHQRRKVERRYKLYCEQMKILVNSLDQVIGIDAAVPYTALAQKAMSRHFRCLKDSISAQLKRSYEVLGEKDGSAGISSTTKGETPELSLRQQRALNQMGGSSMMEHEPLRPQRCLPERSVNILRAWLFEHFLHPYPSDADKHRLARQTGLSRNQVSNWFINARVRLWKPMVEEMYQQETKEEDGERNPNNSCNNAQTSTPSSTTTAATPAGKTCEINAMENDTSSVGINRQCLSFSGKKRKQCSSLTATEVAAPPSGGDSLTLGLRHAGDMHAR</sequence>
<dbReference type="InterPro" id="IPR009057">
    <property type="entry name" value="Homeodomain-like_sf"/>
</dbReference>
<feature type="domain" description="Homeobox" evidence="10">
    <location>
        <begin position="364"/>
        <end position="427"/>
    </location>
</feature>
<comment type="similarity">
    <text evidence="2">Belongs to the TALE/BELL homeobox family.</text>
</comment>
<dbReference type="Gene3D" id="1.10.10.60">
    <property type="entry name" value="Homeodomain-like"/>
    <property type="match status" value="1"/>
</dbReference>
<evidence type="ECO:0000256" key="6">
    <source>
        <dbReference type="ARBA" id="ARBA00023163"/>
    </source>
</evidence>
<dbReference type="SMART" id="SM00389">
    <property type="entry name" value="HOX"/>
    <property type="match status" value="1"/>
</dbReference>
<keyword evidence="3" id="KW-0805">Transcription regulation</keyword>
<dbReference type="SUPFAM" id="SSF46689">
    <property type="entry name" value="Homeodomain-like"/>
    <property type="match status" value="1"/>
</dbReference>
<dbReference type="EMBL" id="JBBPBN010000010">
    <property type="protein sequence ID" value="KAK9030450.1"/>
    <property type="molecule type" value="Genomic_DNA"/>
</dbReference>
<feature type="DNA-binding region" description="Homeobox" evidence="8">
    <location>
        <begin position="366"/>
        <end position="428"/>
    </location>
</feature>
<feature type="region of interest" description="Disordered" evidence="9">
    <location>
        <begin position="108"/>
        <end position="153"/>
    </location>
</feature>
<evidence type="ECO:0000256" key="2">
    <source>
        <dbReference type="ARBA" id="ARBA00006454"/>
    </source>
</evidence>
<proteinExistence type="inferred from homology"/>
<evidence type="ECO:0000256" key="8">
    <source>
        <dbReference type="PROSITE-ProRule" id="PRU00108"/>
    </source>
</evidence>
<feature type="compositionally biased region" description="Polar residues" evidence="9">
    <location>
        <begin position="123"/>
        <end position="133"/>
    </location>
</feature>
<evidence type="ECO:0000256" key="3">
    <source>
        <dbReference type="ARBA" id="ARBA00023015"/>
    </source>
</evidence>
<protein>
    <recommendedName>
        <fullName evidence="10">Homeobox domain-containing protein</fullName>
    </recommendedName>
</protein>
<keyword evidence="5 8" id="KW-0371">Homeobox</keyword>
<reference evidence="11 12" key="1">
    <citation type="journal article" date="2024" name="G3 (Bethesda)">
        <title>Genome assembly of Hibiscus sabdariffa L. provides insights into metabolisms of medicinal natural products.</title>
        <authorList>
            <person name="Kim T."/>
        </authorList>
    </citation>
    <scope>NUCLEOTIDE SEQUENCE [LARGE SCALE GENOMIC DNA]</scope>
    <source>
        <strain evidence="11">TK-2024</strain>
        <tissue evidence="11">Old leaves</tissue>
    </source>
</reference>
<evidence type="ECO:0000256" key="1">
    <source>
        <dbReference type="ARBA" id="ARBA00004123"/>
    </source>
</evidence>
<comment type="caution">
    <text evidence="11">The sequence shown here is derived from an EMBL/GenBank/DDBJ whole genome shotgun (WGS) entry which is preliminary data.</text>
</comment>
<keyword evidence="4 8" id="KW-0238">DNA-binding</keyword>
<evidence type="ECO:0000313" key="12">
    <source>
        <dbReference type="Proteomes" id="UP001396334"/>
    </source>
</evidence>
<dbReference type="InterPro" id="IPR006563">
    <property type="entry name" value="POX_dom"/>
</dbReference>
<dbReference type="Pfam" id="PF05920">
    <property type="entry name" value="Homeobox_KN"/>
    <property type="match status" value="1"/>
</dbReference>
<feature type="compositionally biased region" description="Polar residues" evidence="9">
    <location>
        <begin position="445"/>
        <end position="454"/>
    </location>
</feature>
<gene>
    <name evidence="11" type="ORF">V6N11_031877</name>
</gene>
<dbReference type="CDD" id="cd00086">
    <property type="entry name" value="homeodomain"/>
    <property type="match status" value="1"/>
</dbReference>
<comment type="subcellular location">
    <subcellularLocation>
        <location evidence="1 8">Nucleus</location>
    </subcellularLocation>
</comment>
<evidence type="ECO:0000313" key="11">
    <source>
        <dbReference type="EMBL" id="KAK9030450.1"/>
    </source>
</evidence>
<dbReference type="PROSITE" id="PS50071">
    <property type="entry name" value="HOMEOBOX_2"/>
    <property type="match status" value="1"/>
</dbReference>
<keyword evidence="7 8" id="KW-0539">Nucleus</keyword>
<evidence type="ECO:0000256" key="4">
    <source>
        <dbReference type="ARBA" id="ARBA00023125"/>
    </source>
</evidence>
<dbReference type="InterPro" id="IPR001356">
    <property type="entry name" value="HD"/>
</dbReference>
<name>A0ABR2SYX6_9ROSI</name>
<feature type="region of interest" description="Disordered" evidence="9">
    <location>
        <begin position="433"/>
        <end position="468"/>
    </location>
</feature>
<accession>A0ABR2SYX6</accession>
<feature type="compositionally biased region" description="Polar residues" evidence="9">
    <location>
        <begin position="231"/>
        <end position="246"/>
    </location>
</feature>
<feature type="region of interest" description="Disordered" evidence="9">
    <location>
        <begin position="229"/>
        <end position="251"/>
    </location>
</feature>
<dbReference type="InterPro" id="IPR008422">
    <property type="entry name" value="KN_HD"/>
</dbReference>
<organism evidence="11 12">
    <name type="scientific">Hibiscus sabdariffa</name>
    <name type="common">roselle</name>
    <dbReference type="NCBI Taxonomy" id="183260"/>
    <lineage>
        <taxon>Eukaryota</taxon>
        <taxon>Viridiplantae</taxon>
        <taxon>Streptophyta</taxon>
        <taxon>Embryophyta</taxon>
        <taxon>Tracheophyta</taxon>
        <taxon>Spermatophyta</taxon>
        <taxon>Magnoliopsida</taxon>
        <taxon>eudicotyledons</taxon>
        <taxon>Gunneridae</taxon>
        <taxon>Pentapetalae</taxon>
        <taxon>rosids</taxon>
        <taxon>malvids</taxon>
        <taxon>Malvales</taxon>
        <taxon>Malvaceae</taxon>
        <taxon>Malvoideae</taxon>
        <taxon>Hibiscus</taxon>
    </lineage>
</organism>
<keyword evidence="6" id="KW-0804">Transcription</keyword>
<evidence type="ECO:0000256" key="5">
    <source>
        <dbReference type="ARBA" id="ARBA00023155"/>
    </source>
</evidence>
<dbReference type="SMART" id="SM00574">
    <property type="entry name" value="POX"/>
    <property type="match status" value="1"/>
</dbReference>
<dbReference type="PANTHER" id="PTHR11850">
    <property type="entry name" value="HOMEOBOX PROTEIN TRANSCRIPTION FACTORS"/>
    <property type="match status" value="1"/>
</dbReference>